<name>A0A6G1PIA6_CHAAH</name>
<keyword evidence="3" id="KW-1185">Reference proteome</keyword>
<accession>A0A6G1PIA6</accession>
<dbReference type="EMBL" id="CM015716">
    <property type="protein sequence ID" value="KAF3690061.1"/>
    <property type="molecule type" value="Genomic_DNA"/>
</dbReference>
<dbReference type="AlphaFoldDB" id="A0A6G1PIA6"/>
<reference evidence="2 3" key="1">
    <citation type="submission" date="2019-02" db="EMBL/GenBank/DDBJ databases">
        <title>Opniocepnalus argus genome.</title>
        <authorList>
            <person name="Zhou C."/>
            <person name="Xiao S."/>
        </authorList>
    </citation>
    <scope>NUCLEOTIDE SEQUENCE [LARGE SCALE GENOMIC DNA]</scope>
    <source>
        <strain evidence="2">OARG1902GOOAL</strain>
        <tissue evidence="2">Muscle</tissue>
    </source>
</reference>
<feature type="compositionally biased region" description="Polar residues" evidence="1">
    <location>
        <begin position="73"/>
        <end position="86"/>
    </location>
</feature>
<reference evidence="3" key="2">
    <citation type="submission" date="2019-02" db="EMBL/GenBank/DDBJ databases">
        <title>Opniocepnalus argus Var Kimnra genome.</title>
        <authorList>
            <person name="Zhou C."/>
            <person name="Xiao S."/>
        </authorList>
    </citation>
    <scope>NUCLEOTIDE SEQUENCE [LARGE SCALE GENOMIC DNA]</scope>
</reference>
<sequence>MLSPSVSSLLNSHQPLLLPKITQERHSNPRLTTAQLGRKRGIKTHTKKETHHTVEGGKKSIHTTPCLKISTDDFGNQRTTQTNAPSQDRENESVFAEMCVYVCIHFG</sequence>
<protein>
    <submittedName>
        <fullName evidence="2">Uncharacterized protein</fullName>
    </submittedName>
</protein>
<evidence type="ECO:0000313" key="3">
    <source>
        <dbReference type="Proteomes" id="UP000503349"/>
    </source>
</evidence>
<feature type="compositionally biased region" description="Basic residues" evidence="1">
    <location>
        <begin position="37"/>
        <end position="50"/>
    </location>
</feature>
<organism evidence="2 3">
    <name type="scientific">Channa argus</name>
    <name type="common">Northern snakehead</name>
    <name type="synonym">Ophicephalus argus</name>
    <dbReference type="NCBI Taxonomy" id="215402"/>
    <lineage>
        <taxon>Eukaryota</taxon>
        <taxon>Metazoa</taxon>
        <taxon>Chordata</taxon>
        <taxon>Craniata</taxon>
        <taxon>Vertebrata</taxon>
        <taxon>Euteleostomi</taxon>
        <taxon>Actinopterygii</taxon>
        <taxon>Neopterygii</taxon>
        <taxon>Teleostei</taxon>
        <taxon>Neoteleostei</taxon>
        <taxon>Acanthomorphata</taxon>
        <taxon>Anabantaria</taxon>
        <taxon>Anabantiformes</taxon>
        <taxon>Channoidei</taxon>
        <taxon>Channidae</taxon>
        <taxon>Channa</taxon>
    </lineage>
</organism>
<evidence type="ECO:0000256" key="1">
    <source>
        <dbReference type="SAM" id="MobiDB-lite"/>
    </source>
</evidence>
<proteinExistence type="predicted"/>
<evidence type="ECO:0000313" key="2">
    <source>
        <dbReference type="EMBL" id="KAF3690061.1"/>
    </source>
</evidence>
<gene>
    <name evidence="2" type="ORF">EXN66_Car005733</name>
</gene>
<feature type="region of interest" description="Disordered" evidence="1">
    <location>
        <begin position="17"/>
        <end position="90"/>
    </location>
</feature>
<dbReference type="Proteomes" id="UP000503349">
    <property type="component" value="Chromosome 5"/>
</dbReference>